<gene>
    <name evidence="2" type="ORF">AB1Y20_013988</name>
</gene>
<reference evidence="2 3" key="1">
    <citation type="journal article" date="2024" name="Science">
        <title>Giant polyketide synthase enzymes in the biosynthesis of giant marine polyether toxins.</title>
        <authorList>
            <person name="Fallon T.R."/>
            <person name="Shende V.V."/>
            <person name="Wierzbicki I.H."/>
            <person name="Pendleton A.L."/>
            <person name="Watervoot N.F."/>
            <person name="Auber R.P."/>
            <person name="Gonzalez D.J."/>
            <person name="Wisecaver J.H."/>
            <person name="Moore B.S."/>
        </authorList>
    </citation>
    <scope>NUCLEOTIDE SEQUENCE [LARGE SCALE GENOMIC DNA]</scope>
    <source>
        <strain evidence="2 3">12B1</strain>
    </source>
</reference>
<name>A0AB34IH20_PRYPA</name>
<evidence type="ECO:0000313" key="3">
    <source>
        <dbReference type="Proteomes" id="UP001515480"/>
    </source>
</evidence>
<evidence type="ECO:0000313" key="2">
    <source>
        <dbReference type="EMBL" id="KAL1498676.1"/>
    </source>
</evidence>
<comment type="caution">
    <text evidence="2">The sequence shown here is derived from an EMBL/GenBank/DDBJ whole genome shotgun (WGS) entry which is preliminary data.</text>
</comment>
<proteinExistence type="predicted"/>
<dbReference type="AlphaFoldDB" id="A0AB34IH20"/>
<evidence type="ECO:0000256" key="1">
    <source>
        <dbReference type="SAM" id="Coils"/>
    </source>
</evidence>
<evidence type="ECO:0008006" key="4">
    <source>
        <dbReference type="Google" id="ProtNLM"/>
    </source>
</evidence>
<keyword evidence="1" id="KW-0175">Coiled coil</keyword>
<protein>
    <recommendedName>
        <fullName evidence="4">Non-structural maintenance of chromosomes element 4</fullName>
    </recommendedName>
</protein>
<organism evidence="2 3">
    <name type="scientific">Prymnesium parvum</name>
    <name type="common">Toxic golden alga</name>
    <dbReference type="NCBI Taxonomy" id="97485"/>
    <lineage>
        <taxon>Eukaryota</taxon>
        <taxon>Haptista</taxon>
        <taxon>Haptophyta</taxon>
        <taxon>Prymnesiophyceae</taxon>
        <taxon>Prymnesiales</taxon>
        <taxon>Prymnesiaceae</taxon>
        <taxon>Prymnesium</taxon>
    </lineage>
</organism>
<dbReference type="Proteomes" id="UP001515480">
    <property type="component" value="Unassembled WGS sequence"/>
</dbReference>
<sequence length="224" mass="25189">MITEVDDANDSATSKITWTKERDIALLRQIVKVGKAAFETNRGGGKSKDGNKQLTQEQIWAGPGGIVSVLKQDYGHLFQGVKWPSTQSVINHITHKQSGLIFKFKHLYTSGMEQSEPAEGGTEGTKDERPLGEFETLLIEVAELYNEVKAEKEKAESEKDADIRKTDSRNEFMQDALALSICRQERKRPVKISLVGAAMHNHTRDVQFQRIFEQIFGVLWLASI</sequence>
<feature type="coiled-coil region" evidence="1">
    <location>
        <begin position="134"/>
        <end position="165"/>
    </location>
</feature>
<dbReference type="EMBL" id="JBGBPQ010000027">
    <property type="protein sequence ID" value="KAL1498676.1"/>
    <property type="molecule type" value="Genomic_DNA"/>
</dbReference>
<keyword evidence="3" id="KW-1185">Reference proteome</keyword>
<accession>A0AB34IH20</accession>